<evidence type="ECO:0000256" key="6">
    <source>
        <dbReference type="ARBA" id="ARBA00034617"/>
    </source>
</evidence>
<evidence type="ECO:0000256" key="3">
    <source>
        <dbReference type="ARBA" id="ARBA00022801"/>
    </source>
</evidence>
<dbReference type="InterPro" id="IPR032284">
    <property type="entry name" value="RecQ_Zn-bd"/>
</dbReference>
<dbReference type="OrthoDB" id="2507344at2759"/>
<keyword evidence="5 7" id="KW-0067">ATP-binding</keyword>
<evidence type="ECO:0000256" key="2">
    <source>
        <dbReference type="ARBA" id="ARBA00022741"/>
    </source>
</evidence>
<dbReference type="InterPro" id="IPR027417">
    <property type="entry name" value="P-loop_NTPase"/>
</dbReference>
<dbReference type="GO" id="GO:0005634">
    <property type="term" value="C:nucleus"/>
    <property type="evidence" value="ECO:0007669"/>
    <property type="project" value="UniProtKB-SubCell"/>
</dbReference>
<dbReference type="PANTHER" id="PTHR13710:SF120">
    <property type="entry name" value="BIFUNCTIONAL 3'-5' EXONUCLEASE_ATP-DEPENDENT HELICASE WRN"/>
    <property type="match status" value="1"/>
</dbReference>
<evidence type="ECO:0000313" key="12">
    <source>
        <dbReference type="Proteomes" id="UP000305948"/>
    </source>
</evidence>
<dbReference type="GO" id="GO:0005694">
    <property type="term" value="C:chromosome"/>
    <property type="evidence" value="ECO:0007669"/>
    <property type="project" value="TreeGrafter"/>
</dbReference>
<feature type="region of interest" description="Disordered" evidence="8">
    <location>
        <begin position="661"/>
        <end position="698"/>
    </location>
</feature>
<dbReference type="InterPro" id="IPR011545">
    <property type="entry name" value="DEAD/DEAH_box_helicase_dom"/>
</dbReference>
<dbReference type="PROSITE" id="PS51192">
    <property type="entry name" value="HELICASE_ATP_BIND_1"/>
    <property type="match status" value="1"/>
</dbReference>
<dbReference type="SUPFAM" id="SSF52540">
    <property type="entry name" value="P-loop containing nucleoside triphosphate hydrolases"/>
    <property type="match status" value="1"/>
</dbReference>
<dbReference type="SMART" id="SM00487">
    <property type="entry name" value="DEXDc"/>
    <property type="match status" value="1"/>
</dbReference>
<dbReference type="Pfam" id="PF00271">
    <property type="entry name" value="Helicase_C"/>
    <property type="match status" value="1"/>
</dbReference>
<dbReference type="Proteomes" id="UP000305948">
    <property type="component" value="Unassembled WGS sequence"/>
</dbReference>
<protein>
    <recommendedName>
        <fullName evidence="7">ATP-dependent DNA helicase</fullName>
        <ecNumber evidence="7">5.6.2.4</ecNumber>
    </recommendedName>
</protein>
<dbReference type="GO" id="GO:0000724">
    <property type="term" value="P:double-strand break repair via homologous recombination"/>
    <property type="evidence" value="ECO:0007669"/>
    <property type="project" value="TreeGrafter"/>
</dbReference>
<reference evidence="11 12" key="1">
    <citation type="journal article" date="2019" name="Nat. Ecol. Evol.">
        <title>Megaphylogeny resolves global patterns of mushroom evolution.</title>
        <authorList>
            <person name="Varga T."/>
            <person name="Krizsan K."/>
            <person name="Foldi C."/>
            <person name="Dima B."/>
            <person name="Sanchez-Garcia M."/>
            <person name="Sanchez-Ramirez S."/>
            <person name="Szollosi G.J."/>
            <person name="Szarkandi J.G."/>
            <person name="Papp V."/>
            <person name="Albert L."/>
            <person name="Andreopoulos W."/>
            <person name="Angelini C."/>
            <person name="Antonin V."/>
            <person name="Barry K.W."/>
            <person name="Bougher N.L."/>
            <person name="Buchanan P."/>
            <person name="Buyck B."/>
            <person name="Bense V."/>
            <person name="Catcheside P."/>
            <person name="Chovatia M."/>
            <person name="Cooper J."/>
            <person name="Damon W."/>
            <person name="Desjardin D."/>
            <person name="Finy P."/>
            <person name="Geml J."/>
            <person name="Haridas S."/>
            <person name="Hughes K."/>
            <person name="Justo A."/>
            <person name="Karasinski D."/>
            <person name="Kautmanova I."/>
            <person name="Kiss B."/>
            <person name="Kocsube S."/>
            <person name="Kotiranta H."/>
            <person name="LaButti K.M."/>
            <person name="Lechner B.E."/>
            <person name="Liimatainen K."/>
            <person name="Lipzen A."/>
            <person name="Lukacs Z."/>
            <person name="Mihaltcheva S."/>
            <person name="Morgado L.N."/>
            <person name="Niskanen T."/>
            <person name="Noordeloos M.E."/>
            <person name="Ohm R.A."/>
            <person name="Ortiz-Santana B."/>
            <person name="Ovrebo C."/>
            <person name="Racz N."/>
            <person name="Riley R."/>
            <person name="Savchenko A."/>
            <person name="Shiryaev A."/>
            <person name="Soop K."/>
            <person name="Spirin V."/>
            <person name="Szebenyi C."/>
            <person name="Tomsovsky M."/>
            <person name="Tulloss R.E."/>
            <person name="Uehling J."/>
            <person name="Grigoriev I.V."/>
            <person name="Vagvolgyi C."/>
            <person name="Papp T."/>
            <person name="Martin F.M."/>
            <person name="Miettinen O."/>
            <person name="Hibbett D.S."/>
            <person name="Nagy L.G."/>
        </authorList>
    </citation>
    <scope>NUCLEOTIDE SEQUENCE [LARGE SCALE GENOMIC DNA]</scope>
    <source>
        <strain evidence="11 12">OMC1185</strain>
    </source>
</reference>
<dbReference type="PANTHER" id="PTHR13710">
    <property type="entry name" value="DNA HELICASE RECQ FAMILY MEMBER"/>
    <property type="match status" value="1"/>
</dbReference>
<dbReference type="InterPro" id="IPR036388">
    <property type="entry name" value="WH-like_DNA-bd_sf"/>
</dbReference>
<evidence type="ECO:0000256" key="7">
    <source>
        <dbReference type="RuleBase" id="RU364117"/>
    </source>
</evidence>
<dbReference type="GO" id="GO:0043138">
    <property type="term" value="F:3'-5' DNA helicase activity"/>
    <property type="evidence" value="ECO:0007669"/>
    <property type="project" value="UniProtKB-EC"/>
</dbReference>
<dbReference type="GO" id="GO:0016887">
    <property type="term" value="F:ATP hydrolysis activity"/>
    <property type="evidence" value="ECO:0007669"/>
    <property type="project" value="RHEA"/>
</dbReference>
<comment type="similarity">
    <text evidence="1 7">Belongs to the helicase family. RecQ subfamily.</text>
</comment>
<dbReference type="EMBL" id="ML213503">
    <property type="protein sequence ID" value="TFK57024.1"/>
    <property type="molecule type" value="Genomic_DNA"/>
</dbReference>
<keyword evidence="12" id="KW-1185">Reference proteome</keyword>
<evidence type="ECO:0000256" key="8">
    <source>
        <dbReference type="SAM" id="MobiDB-lite"/>
    </source>
</evidence>
<comment type="catalytic activity">
    <reaction evidence="6 7">
        <text>Couples ATP hydrolysis with the unwinding of duplex DNA by translocating in the 3'-5' direction.</text>
        <dbReference type="EC" id="5.6.2.4"/>
    </reaction>
</comment>
<organism evidence="11 12">
    <name type="scientific">Heliocybe sulcata</name>
    <dbReference type="NCBI Taxonomy" id="5364"/>
    <lineage>
        <taxon>Eukaryota</taxon>
        <taxon>Fungi</taxon>
        <taxon>Dikarya</taxon>
        <taxon>Basidiomycota</taxon>
        <taxon>Agaricomycotina</taxon>
        <taxon>Agaricomycetes</taxon>
        <taxon>Gloeophyllales</taxon>
        <taxon>Gloeophyllaceae</taxon>
        <taxon>Heliocybe</taxon>
    </lineage>
</organism>
<dbReference type="InterPro" id="IPR004589">
    <property type="entry name" value="DNA_helicase_ATP-dep_RecQ"/>
</dbReference>
<dbReference type="PROSITE" id="PS51194">
    <property type="entry name" value="HELICASE_CTER"/>
    <property type="match status" value="1"/>
</dbReference>
<evidence type="ECO:0000256" key="1">
    <source>
        <dbReference type="ARBA" id="ARBA00005446"/>
    </source>
</evidence>
<keyword evidence="7" id="KW-0539">Nucleus</keyword>
<dbReference type="STRING" id="5364.A0A5C3NH07"/>
<dbReference type="NCBIfam" id="TIGR00614">
    <property type="entry name" value="recQ_fam"/>
    <property type="match status" value="1"/>
</dbReference>
<feature type="compositionally biased region" description="Basic residues" evidence="8">
    <location>
        <begin position="686"/>
        <end position="698"/>
    </location>
</feature>
<dbReference type="InterPro" id="IPR014001">
    <property type="entry name" value="Helicase_ATP-bd"/>
</dbReference>
<evidence type="ECO:0000256" key="5">
    <source>
        <dbReference type="ARBA" id="ARBA00022840"/>
    </source>
</evidence>
<dbReference type="Gene3D" id="1.10.10.10">
    <property type="entry name" value="Winged helix-like DNA-binding domain superfamily/Winged helix DNA-binding domain"/>
    <property type="match status" value="1"/>
</dbReference>
<dbReference type="GO" id="GO:0009378">
    <property type="term" value="F:four-way junction helicase activity"/>
    <property type="evidence" value="ECO:0007669"/>
    <property type="project" value="TreeGrafter"/>
</dbReference>
<dbReference type="FunFam" id="3.40.50.300:FF:001389">
    <property type="entry name" value="ATP-dependent DNA helicase RecQ"/>
    <property type="match status" value="1"/>
</dbReference>
<feature type="domain" description="Helicase C-terminal" evidence="10">
    <location>
        <begin position="219"/>
        <end position="365"/>
    </location>
</feature>
<evidence type="ECO:0000259" key="10">
    <source>
        <dbReference type="PROSITE" id="PS51194"/>
    </source>
</evidence>
<gene>
    <name evidence="11" type="ORF">OE88DRAFT_1620584</name>
</gene>
<comment type="catalytic activity">
    <reaction evidence="7">
        <text>ATP + H2O = ADP + phosphate + H(+)</text>
        <dbReference type="Rhea" id="RHEA:13065"/>
        <dbReference type="ChEBI" id="CHEBI:15377"/>
        <dbReference type="ChEBI" id="CHEBI:15378"/>
        <dbReference type="ChEBI" id="CHEBI:30616"/>
        <dbReference type="ChEBI" id="CHEBI:43474"/>
        <dbReference type="ChEBI" id="CHEBI:456216"/>
    </reaction>
</comment>
<dbReference type="GO" id="GO:0003676">
    <property type="term" value="F:nucleic acid binding"/>
    <property type="evidence" value="ECO:0007669"/>
    <property type="project" value="InterPro"/>
</dbReference>
<comment type="subcellular location">
    <subcellularLocation>
        <location evidence="7">Nucleus</location>
    </subcellularLocation>
</comment>
<keyword evidence="4 7" id="KW-0347">Helicase</keyword>
<dbReference type="GO" id="GO:0005524">
    <property type="term" value="F:ATP binding"/>
    <property type="evidence" value="ECO:0007669"/>
    <property type="project" value="UniProtKB-KW"/>
</dbReference>
<evidence type="ECO:0000259" key="9">
    <source>
        <dbReference type="PROSITE" id="PS51192"/>
    </source>
</evidence>
<name>A0A5C3NH07_9AGAM</name>
<dbReference type="InterPro" id="IPR001650">
    <property type="entry name" value="Helicase_C-like"/>
</dbReference>
<dbReference type="SMART" id="SM00490">
    <property type="entry name" value="HELICc"/>
    <property type="match status" value="1"/>
</dbReference>
<dbReference type="EC" id="5.6.2.4" evidence="7"/>
<feature type="domain" description="Helicase ATP-binding" evidence="9">
    <location>
        <begin position="26"/>
        <end position="194"/>
    </location>
</feature>
<dbReference type="AlphaFoldDB" id="A0A5C3NH07"/>
<evidence type="ECO:0000256" key="4">
    <source>
        <dbReference type="ARBA" id="ARBA00022806"/>
    </source>
</evidence>
<sequence>MEKAHEVLRETFGFPSFRLSQEEVIKRLIVDNENALVLFPTGGGKSLTYQVPALCLDGLTLVISPLIALMRDQVEALRSRGVKAANLDSTLNAETTAWVKNEVLSGALKILYVAPERLNNESFIDMMTRVKISLLAVDESHCISQWGASFRPEYLKIARFAEEQDVERVLCLTATATKGVADDICKSFLIDPIAGVFRTPVYRPNLSFRVAVADSMDAKIKQLLPLVKERTGPAIIYVTLQRHAEEAAEKLRRHGTETLVYHAGLPTQQREQVQNDFMQKPDAVVCCTIAFGMGIDKANVRLVAHLFMPKTLENYSQEVGRAGRDGLPSTCLMLLSAPDIPVLEGFARGDTCGEKDLQLWVHEVATKTPSADGTLDFNLYQQSKQYDMRSNVLNLCYAELELDHGYIRAVTPFYAVYSLSQRSSTGWQKVLSDTSDAAMAIRGSWIPKSGGHEVDVVNAASKHGLERAALAKKISDWEFDGSVTSKASQVRSRYTVLNPLPRTSAAIEELAKKMYNRMVAREEESVQKLRQVIKFATDDDCLAYTLSTYFGDAESVPNAMCGTCTFCMTAEAVEFTPTVLTIPDPRKIRAILDACPDRDDPRLLARMAFGITSPRLTVGKWSTSHDLFGSMGDVDFDALVKAFDVECKKAGYQRATVAVAPPTKKRSYTQSSSYNSRGGSYGRGGSSKRARGWRGKYT</sequence>
<keyword evidence="3 7" id="KW-0378">Hydrolase</keyword>
<accession>A0A5C3NH07</accession>
<evidence type="ECO:0000313" key="11">
    <source>
        <dbReference type="EMBL" id="TFK57024.1"/>
    </source>
</evidence>
<keyword evidence="2 7" id="KW-0547">Nucleotide-binding</keyword>
<dbReference type="Gene3D" id="3.40.50.300">
    <property type="entry name" value="P-loop containing nucleotide triphosphate hydrolases"/>
    <property type="match status" value="2"/>
</dbReference>
<proteinExistence type="inferred from homology"/>
<dbReference type="GO" id="GO:0005737">
    <property type="term" value="C:cytoplasm"/>
    <property type="evidence" value="ECO:0007669"/>
    <property type="project" value="TreeGrafter"/>
</dbReference>
<dbReference type="Pfam" id="PF00270">
    <property type="entry name" value="DEAD"/>
    <property type="match status" value="1"/>
</dbReference>
<dbReference type="Pfam" id="PF16124">
    <property type="entry name" value="RecQ_Zn_bind"/>
    <property type="match status" value="1"/>
</dbReference>